<organism evidence="5 6">
    <name type="scientific">Nocardia otitidiscaviarum</name>
    <dbReference type="NCBI Taxonomy" id="1823"/>
    <lineage>
        <taxon>Bacteria</taxon>
        <taxon>Bacillati</taxon>
        <taxon>Actinomycetota</taxon>
        <taxon>Actinomycetes</taxon>
        <taxon>Mycobacteriales</taxon>
        <taxon>Nocardiaceae</taxon>
        <taxon>Nocardia</taxon>
    </lineage>
</organism>
<gene>
    <name evidence="5" type="ORF">FOH10_25245</name>
</gene>
<dbReference type="Gene3D" id="3.20.20.70">
    <property type="entry name" value="Aldolase class I"/>
    <property type="match status" value="1"/>
</dbReference>
<dbReference type="Pfam" id="PF00724">
    <property type="entry name" value="Oxidored_FMN"/>
    <property type="match status" value="1"/>
</dbReference>
<accession>A0A516NRK1</accession>
<dbReference type="AlphaFoldDB" id="A0A516NRK1"/>
<comment type="cofactor">
    <cofactor evidence="1">
        <name>FMN</name>
        <dbReference type="ChEBI" id="CHEBI:58210"/>
    </cofactor>
</comment>
<evidence type="ECO:0000256" key="1">
    <source>
        <dbReference type="ARBA" id="ARBA00001917"/>
    </source>
</evidence>
<evidence type="ECO:0000259" key="4">
    <source>
        <dbReference type="Pfam" id="PF00724"/>
    </source>
</evidence>
<evidence type="ECO:0000256" key="3">
    <source>
        <dbReference type="ARBA" id="ARBA00023002"/>
    </source>
</evidence>
<dbReference type="GO" id="GO:0010181">
    <property type="term" value="F:FMN binding"/>
    <property type="evidence" value="ECO:0007669"/>
    <property type="project" value="InterPro"/>
</dbReference>
<reference evidence="5 6" key="1">
    <citation type="submission" date="2019-07" db="EMBL/GenBank/DDBJ databases">
        <title>Complete Genome Sequence and Methylome Analysis of Nocardia otitidis-caviarum NEB252.</title>
        <authorList>
            <person name="Fomenkov A."/>
            <person name="Anton B.P."/>
            <person name="Vincze T."/>
            <person name="Roberts R.J."/>
        </authorList>
    </citation>
    <scope>NUCLEOTIDE SEQUENCE [LARGE SCALE GENOMIC DNA]</scope>
    <source>
        <strain evidence="5 6">NEB252</strain>
    </source>
</reference>
<keyword evidence="3" id="KW-0560">Oxidoreductase</keyword>
<proteinExistence type="inferred from homology"/>
<sequence>MSADVFGPFRLGELILANRLVMAPMTRNRAGADGVATPSMATYYRQRATAGLIVSESVPVSPQAVGYPHTPGLFTDAQTEGWRRVTDAVHGEGGRIVAQLQHCGRISHPSMQADGALPIAPSAIRPNGQAVTYSGKQDFVTPRALEFTEVPSVVAQYRDAAARAERAGFDGIEVHAGNGYLIDQFLRDGSNTRTDGYGGTISNRMRLLDEVLDAVCTVWTASRVGVRLTPENSFNAMSDSQPQRHFEYLLDRLSTRRLAYVHVLEGDMMTKAAGVDYRSLRSTFTGTYIANNGYDLTRAQAAVRTGHADLVAFGVPFVANPDLVRRFRENLPLAIADPETFYVGGDTGYVDYPDCPGEEEISA</sequence>
<dbReference type="SUPFAM" id="SSF51395">
    <property type="entry name" value="FMN-linked oxidoreductases"/>
    <property type="match status" value="1"/>
</dbReference>
<dbReference type="GO" id="GO:0016628">
    <property type="term" value="F:oxidoreductase activity, acting on the CH-CH group of donors, NAD or NADP as acceptor"/>
    <property type="evidence" value="ECO:0007669"/>
    <property type="project" value="UniProtKB-ARBA"/>
</dbReference>
<dbReference type="EMBL" id="CP041695">
    <property type="protein sequence ID" value="QDP81538.1"/>
    <property type="molecule type" value="Genomic_DNA"/>
</dbReference>
<dbReference type="InterPro" id="IPR045247">
    <property type="entry name" value="Oye-like"/>
</dbReference>
<dbReference type="GO" id="GO:0005829">
    <property type="term" value="C:cytosol"/>
    <property type="evidence" value="ECO:0007669"/>
    <property type="project" value="UniProtKB-ARBA"/>
</dbReference>
<dbReference type="FunFam" id="3.20.20.70:FF:000059">
    <property type="entry name" value="N-ethylmaleimide reductase, FMN-linked"/>
    <property type="match status" value="1"/>
</dbReference>
<dbReference type="PANTHER" id="PTHR22893">
    <property type="entry name" value="NADH OXIDOREDUCTASE-RELATED"/>
    <property type="match status" value="1"/>
</dbReference>
<protein>
    <submittedName>
        <fullName evidence="5">Alkene reductase</fullName>
    </submittedName>
</protein>
<dbReference type="CDD" id="cd02933">
    <property type="entry name" value="OYE_like_FMN"/>
    <property type="match status" value="1"/>
</dbReference>
<evidence type="ECO:0000313" key="5">
    <source>
        <dbReference type="EMBL" id="QDP81538.1"/>
    </source>
</evidence>
<name>A0A516NRK1_9NOCA</name>
<feature type="domain" description="NADH:flavin oxidoreductase/NADH oxidase N-terminal" evidence="4">
    <location>
        <begin position="5"/>
        <end position="333"/>
    </location>
</feature>
<comment type="similarity">
    <text evidence="2">Belongs to the NADH:flavin oxidoreductase/NADH oxidase family.</text>
</comment>
<dbReference type="InterPro" id="IPR013785">
    <property type="entry name" value="Aldolase_TIM"/>
</dbReference>
<evidence type="ECO:0000256" key="2">
    <source>
        <dbReference type="ARBA" id="ARBA00005979"/>
    </source>
</evidence>
<evidence type="ECO:0000313" key="6">
    <source>
        <dbReference type="Proteomes" id="UP000317039"/>
    </source>
</evidence>
<dbReference type="KEGG" id="nod:FOH10_25245"/>
<dbReference type="Proteomes" id="UP000317039">
    <property type="component" value="Chromosome"/>
</dbReference>
<dbReference type="PANTHER" id="PTHR22893:SF91">
    <property type="entry name" value="NADPH DEHYDROGENASE 2-RELATED"/>
    <property type="match status" value="1"/>
</dbReference>
<dbReference type="InterPro" id="IPR001155">
    <property type="entry name" value="OxRdtase_FMN_N"/>
</dbReference>